<dbReference type="InterPro" id="IPR023997">
    <property type="entry name" value="TonB-dep_OMP_SusC/RagA_CS"/>
</dbReference>
<dbReference type="InterPro" id="IPR012910">
    <property type="entry name" value="Plug_dom"/>
</dbReference>
<evidence type="ECO:0000256" key="1">
    <source>
        <dbReference type="ARBA" id="ARBA00004571"/>
    </source>
</evidence>
<comment type="caution">
    <text evidence="10">The sequence shown here is derived from an EMBL/GenBank/DDBJ whole genome shotgun (WGS) entry which is preliminary data.</text>
</comment>
<evidence type="ECO:0000256" key="2">
    <source>
        <dbReference type="ARBA" id="ARBA00022448"/>
    </source>
</evidence>
<dbReference type="Gene3D" id="2.60.40.1120">
    <property type="entry name" value="Carboxypeptidase-like, regulatory domain"/>
    <property type="match status" value="1"/>
</dbReference>
<dbReference type="NCBIfam" id="TIGR04056">
    <property type="entry name" value="OMP_RagA_SusC"/>
    <property type="match status" value="1"/>
</dbReference>
<keyword evidence="5 7" id="KW-0472">Membrane</keyword>
<evidence type="ECO:0000256" key="8">
    <source>
        <dbReference type="SAM" id="SignalP"/>
    </source>
</evidence>
<protein>
    <submittedName>
        <fullName evidence="10">TonB-dependent receptor</fullName>
    </submittedName>
</protein>
<reference evidence="10" key="2">
    <citation type="submission" date="2021-04" db="EMBL/GenBank/DDBJ databases">
        <authorList>
            <person name="Gilroy R."/>
        </authorList>
    </citation>
    <scope>NUCLEOTIDE SEQUENCE</scope>
    <source>
        <strain evidence="10">8470</strain>
    </source>
</reference>
<dbReference type="Pfam" id="PF07715">
    <property type="entry name" value="Plug"/>
    <property type="match status" value="1"/>
</dbReference>
<dbReference type="SUPFAM" id="SSF49464">
    <property type="entry name" value="Carboxypeptidase regulatory domain-like"/>
    <property type="match status" value="1"/>
</dbReference>
<evidence type="ECO:0000256" key="6">
    <source>
        <dbReference type="ARBA" id="ARBA00023237"/>
    </source>
</evidence>
<name>A0A948TM90_9BACT</name>
<dbReference type="Gene3D" id="2.40.170.20">
    <property type="entry name" value="TonB-dependent receptor, beta-barrel domain"/>
    <property type="match status" value="1"/>
</dbReference>
<accession>A0A948TM90</accession>
<dbReference type="SUPFAM" id="SSF56935">
    <property type="entry name" value="Porins"/>
    <property type="match status" value="1"/>
</dbReference>
<feature type="domain" description="TonB-dependent receptor plug" evidence="9">
    <location>
        <begin position="122"/>
        <end position="231"/>
    </location>
</feature>
<keyword evidence="6 7" id="KW-0998">Cell outer membrane</keyword>
<feature type="chain" id="PRO_5037300441" evidence="8">
    <location>
        <begin position="28"/>
        <end position="1112"/>
    </location>
</feature>
<dbReference type="PROSITE" id="PS52016">
    <property type="entry name" value="TONB_DEPENDENT_REC_3"/>
    <property type="match status" value="1"/>
</dbReference>
<dbReference type="AlphaFoldDB" id="A0A948TM90"/>
<comment type="subcellular location">
    <subcellularLocation>
        <location evidence="1 7">Cell outer membrane</location>
        <topology evidence="1 7">Multi-pass membrane protein</topology>
    </subcellularLocation>
</comment>
<keyword evidence="8" id="KW-0732">Signal</keyword>
<evidence type="ECO:0000313" key="10">
    <source>
        <dbReference type="EMBL" id="MBU3855904.1"/>
    </source>
</evidence>
<evidence type="ECO:0000256" key="4">
    <source>
        <dbReference type="ARBA" id="ARBA00022692"/>
    </source>
</evidence>
<dbReference type="InterPro" id="IPR037066">
    <property type="entry name" value="Plug_dom_sf"/>
</dbReference>
<dbReference type="FunFam" id="2.60.40.1120:FF:000003">
    <property type="entry name" value="Outer membrane protein Omp121"/>
    <property type="match status" value="1"/>
</dbReference>
<dbReference type="GO" id="GO:0009279">
    <property type="term" value="C:cell outer membrane"/>
    <property type="evidence" value="ECO:0007669"/>
    <property type="project" value="UniProtKB-SubCell"/>
</dbReference>
<dbReference type="Gene3D" id="2.170.130.10">
    <property type="entry name" value="TonB-dependent receptor, plug domain"/>
    <property type="match status" value="1"/>
</dbReference>
<dbReference type="InterPro" id="IPR036942">
    <property type="entry name" value="Beta-barrel_TonB_sf"/>
</dbReference>
<dbReference type="InterPro" id="IPR023996">
    <property type="entry name" value="TonB-dep_OMP_SusC/RagA"/>
</dbReference>
<evidence type="ECO:0000256" key="7">
    <source>
        <dbReference type="PROSITE-ProRule" id="PRU01360"/>
    </source>
</evidence>
<dbReference type="Pfam" id="PF13715">
    <property type="entry name" value="CarbopepD_reg_2"/>
    <property type="match status" value="1"/>
</dbReference>
<organism evidence="10 11">
    <name type="scientific">Candidatus Phocaeicola excrementipullorum</name>
    <dbReference type="NCBI Taxonomy" id="2838731"/>
    <lineage>
        <taxon>Bacteria</taxon>
        <taxon>Pseudomonadati</taxon>
        <taxon>Bacteroidota</taxon>
        <taxon>Bacteroidia</taxon>
        <taxon>Bacteroidales</taxon>
        <taxon>Bacteroidaceae</taxon>
        <taxon>Phocaeicola</taxon>
    </lineage>
</organism>
<gene>
    <name evidence="10" type="ORF">H9928_04995</name>
</gene>
<feature type="signal peptide" evidence="8">
    <location>
        <begin position="1"/>
        <end position="27"/>
    </location>
</feature>
<reference evidence="10" key="1">
    <citation type="journal article" date="2021" name="PeerJ">
        <title>Extensive microbial diversity within the chicken gut microbiome revealed by metagenomics and culture.</title>
        <authorList>
            <person name="Gilroy R."/>
            <person name="Ravi A."/>
            <person name="Getino M."/>
            <person name="Pursley I."/>
            <person name="Horton D.L."/>
            <person name="Alikhan N.F."/>
            <person name="Baker D."/>
            <person name="Gharbi K."/>
            <person name="Hall N."/>
            <person name="Watson M."/>
            <person name="Adriaenssens E.M."/>
            <person name="Foster-Nyarko E."/>
            <person name="Jarju S."/>
            <person name="Secka A."/>
            <person name="Antonio M."/>
            <person name="Oren A."/>
            <person name="Chaudhuri R.R."/>
            <person name="La Ragione R."/>
            <person name="Hildebrand F."/>
            <person name="Pallen M.J."/>
        </authorList>
    </citation>
    <scope>NUCLEOTIDE SEQUENCE</scope>
    <source>
        <strain evidence="10">8470</strain>
    </source>
</reference>
<keyword evidence="2 7" id="KW-0813">Transport</keyword>
<evidence type="ECO:0000256" key="3">
    <source>
        <dbReference type="ARBA" id="ARBA00022452"/>
    </source>
</evidence>
<evidence type="ECO:0000256" key="5">
    <source>
        <dbReference type="ARBA" id="ARBA00023136"/>
    </source>
</evidence>
<keyword evidence="10" id="KW-0675">Receptor</keyword>
<dbReference type="NCBIfam" id="TIGR04057">
    <property type="entry name" value="SusC_RagA_signa"/>
    <property type="match status" value="1"/>
</dbReference>
<dbReference type="Proteomes" id="UP000784286">
    <property type="component" value="Unassembled WGS sequence"/>
</dbReference>
<keyword evidence="4 7" id="KW-0812">Transmembrane</keyword>
<dbReference type="InterPro" id="IPR008969">
    <property type="entry name" value="CarboxyPept-like_regulatory"/>
</dbReference>
<proteinExistence type="inferred from homology"/>
<sequence length="1112" mass="123575">MESMRKKLAVFFLVPLLGMLGAIDAFAQQKVVSGQVTDETNFGIPGVNVQVKGTKTGVITDLDGNYSIEVPSNKSVLVFSFIGYATQEVPVKNQTKINVLLKEDSQTLDEVVVVGMGTQKRNTITAAVATVDQEAIVNRPVTDLTSALQGNVAGLNFASDAAADGVGGEVGAEIKFNIRGIGSINGGEPYVLVDGVEQSMQNVNPSDIESISVLKDASAAAVYGARAAYGVVLVTTKSGKSGKARVTYRGSVGFSSAINMPKSMNSLDFANYINEIRDNTGQTALFSDETIARIQGFMQNPYSAEFPGIDINQAGDGWASTYYNQYANTDWFDYYFKNNALRHSHNLNISGGTDKVTYYLGMGYTYQEGLMDHVDDNLSKYNVNAKLQFKANDWLKFNFNNNATVNIIKRPMANQTIFYGTIADRYPTQVTQLPAERNNLPTWNEMLYMENTRYNQNRISDAMSISATITPLEGWDIVGEMKMRLDVENNDLEMGFPKTVLPNGTIQTITGNRQGYQYPGMTWRNTQFGSYTKGNVFNYYLSPSISSSYTHQWGDHYFKAMAGFQWEVQNNSNGYTYKDGMMSEDIFSFANANGVLYAGDNREHWATMGAFARLNWNWRNIYFLEFSGRYDGSSRFAPGHRWGFFPSFSAGYDIARTDYFKNLNLPISQLKVRVSYGRLGNQNGAGLYDYLGTMVLNAAHQNAWLLPGAADGSIAKGTIAMTPAMISPFITWEKVDNANLGLDLTLLDDRLTLTADIYQRTTRDMIGPAEAIPSISGIIPDDRAKVNNATLRNRGWELSVHWQDQLACGFSYGVGFNVFDYKAVVTEYNNPEGLIYNNHTGLDRNKGYYKGMDIGEIWGYAADDLFMTNREVDEYLKTTDLSFFKSNTQWERGDLKFIDSNGDGKVDPGKGTLADHGDLQIIGNTTPRYSFGINLNLGYKGFEVSTLLQGVAKRDFPMAGSTYLFGGRNYFEEHLNHFSPENPNGYLPRLTDASTGGGDIDWKVNTGYNTTRYLLNAAYMRMKNLTISYTFQKNVTKYLGLENLKVYFTCDNLFTIDKLPNAFDPETLNQVNTWAGGSNEQAPGLTSALTQNGNGKVYPMNRNFVFGIDLTF</sequence>
<dbReference type="InterPro" id="IPR039426">
    <property type="entry name" value="TonB-dep_rcpt-like"/>
</dbReference>
<keyword evidence="3 7" id="KW-1134">Transmembrane beta strand</keyword>
<dbReference type="EMBL" id="JAHLFJ010000047">
    <property type="protein sequence ID" value="MBU3855904.1"/>
    <property type="molecule type" value="Genomic_DNA"/>
</dbReference>
<evidence type="ECO:0000259" key="9">
    <source>
        <dbReference type="Pfam" id="PF07715"/>
    </source>
</evidence>
<evidence type="ECO:0000313" key="11">
    <source>
        <dbReference type="Proteomes" id="UP000784286"/>
    </source>
</evidence>
<comment type="similarity">
    <text evidence="7">Belongs to the TonB-dependent receptor family.</text>
</comment>